<sequence length="797" mass="88335">MPTRFRLPIAFMPLRKTRRTKPRRCSPLHATPLFAAIVATASWSPHAHAQLSAKAAIPTPVDSPWGLKLAPQVEEHLLGPDEKPARFTISDYAAGTLDQDISLTGSAEIRNTTTVIKAENLHYDQDTDRADAYGNVRLVNNGNTFTGPEAHLKVEANEGFILTPTYHFNSTSGNGHAQQANLLDPERTKIDHGTYTACKCADDPAWYVSASQVDLDSGSNLGVAHNGVLFFEHVPIFASPIMTFPLTGDRQSGLLPPTVGISSTTGLDYTQPYYINIAPNRDLTVAPRIMTDRGVQLSATYRYLSPTYSGTLTVQDLPHDMQTKTNRWAIYFNHTQQLGDGVSVYANYNKVSDATYPEDLGSNDLFTTGTQVLYQQEAGLTYNKGDWSILARVQNWQTLPPSTAPYGREPQLNVKWSKYDVDGFDFGVEGDATRFTVTTGDMTEGDRLYLNPYLSYSLIGPGYFVIPKIQEHFTAYNLTYIASTAPAGQPRQLSSAIPTFSLDSGLVFERPVRLFGMDYIQTLEPRAYYVYTPYHNQNFQPLFDTAEADFGLAEIYTENTFVGNDRIADANKVTLGLTTRFINASTGDERARFTIAQQYYFQQQRVTLVPDETLDSANHSDLLLGASMKLGATFATGVAFQYNQSLNELIRSNIGFAWSPAEREVLNVSYRYTRATETLDNVPINQFVVSTQWPITAHLYGVARVNYDFIAHQVVDGVIGMQYDAECWTLGLAVQRYANGIETTGVPGTGTRILAQLELKGFSKIDNGLVEQFRASVPGYTPTPGLPPPNSRFTNYE</sequence>
<accession>A0A6S7B3S2</accession>
<organism evidence="4 5">
    <name type="scientific">Pararobbsia alpina</name>
    <dbReference type="NCBI Taxonomy" id="621374"/>
    <lineage>
        <taxon>Bacteria</taxon>
        <taxon>Pseudomonadati</taxon>
        <taxon>Pseudomonadota</taxon>
        <taxon>Betaproteobacteria</taxon>
        <taxon>Burkholderiales</taxon>
        <taxon>Burkholderiaceae</taxon>
        <taxon>Pararobbsia</taxon>
    </lineage>
</organism>
<evidence type="ECO:0000256" key="1">
    <source>
        <dbReference type="ARBA" id="ARBA00022729"/>
    </source>
</evidence>
<evidence type="ECO:0000259" key="3">
    <source>
        <dbReference type="Pfam" id="PF04453"/>
    </source>
</evidence>
<comment type="subunit">
    <text evidence="2">Component of the lipopolysaccharide transport and assembly complex. Interacts with LptE and LptA.</text>
</comment>
<keyword evidence="2" id="KW-0472">Membrane</keyword>
<dbReference type="PANTHER" id="PTHR30189:SF1">
    <property type="entry name" value="LPS-ASSEMBLY PROTEIN LPTD"/>
    <property type="match status" value="1"/>
</dbReference>
<gene>
    <name evidence="2 4" type="primary">lptD</name>
    <name evidence="4" type="ORF">LMG28138_00894</name>
</gene>
<comment type="caution">
    <text evidence="2">Lacks conserved residue(s) required for the propagation of feature annotation.</text>
</comment>
<dbReference type="InterPro" id="IPR020889">
    <property type="entry name" value="LipoPS_assembly_LptD"/>
</dbReference>
<dbReference type="AlphaFoldDB" id="A0A6S7B3S2"/>
<protein>
    <recommendedName>
        <fullName evidence="2">LPS-assembly protein LptD</fullName>
    </recommendedName>
</protein>
<name>A0A6S7B3S2_9BURK</name>
<proteinExistence type="inferred from homology"/>
<dbReference type="PANTHER" id="PTHR30189">
    <property type="entry name" value="LPS-ASSEMBLY PROTEIN"/>
    <property type="match status" value="1"/>
</dbReference>
<dbReference type="Pfam" id="PF04453">
    <property type="entry name" value="LptD"/>
    <property type="match status" value="1"/>
</dbReference>
<evidence type="ECO:0000313" key="5">
    <source>
        <dbReference type="Proteomes" id="UP000494115"/>
    </source>
</evidence>
<keyword evidence="5" id="KW-1185">Reference proteome</keyword>
<dbReference type="EMBL" id="CADIKM010000003">
    <property type="protein sequence ID" value="CAB3779768.1"/>
    <property type="molecule type" value="Genomic_DNA"/>
</dbReference>
<dbReference type="HAMAP" id="MF_01411">
    <property type="entry name" value="LPS_assembly_LptD"/>
    <property type="match status" value="1"/>
</dbReference>
<dbReference type="GO" id="GO:1990351">
    <property type="term" value="C:transporter complex"/>
    <property type="evidence" value="ECO:0007669"/>
    <property type="project" value="TreeGrafter"/>
</dbReference>
<dbReference type="GO" id="GO:0015920">
    <property type="term" value="P:lipopolysaccharide transport"/>
    <property type="evidence" value="ECO:0007669"/>
    <property type="project" value="InterPro"/>
</dbReference>
<feature type="domain" description="LptD C-terminal" evidence="3">
    <location>
        <begin position="325"/>
        <end position="697"/>
    </location>
</feature>
<comment type="function">
    <text evidence="2">Together with LptE, is involved in the assembly of lipopolysaccharide (LPS) at the surface of the outer membrane.</text>
</comment>
<reference evidence="4 5" key="1">
    <citation type="submission" date="2020-04" db="EMBL/GenBank/DDBJ databases">
        <authorList>
            <person name="De Canck E."/>
        </authorList>
    </citation>
    <scope>NUCLEOTIDE SEQUENCE [LARGE SCALE GENOMIC DNA]</scope>
    <source>
        <strain evidence="4 5">LMG 28138</strain>
    </source>
</reference>
<dbReference type="GO" id="GO:0009279">
    <property type="term" value="C:cell outer membrane"/>
    <property type="evidence" value="ECO:0007669"/>
    <property type="project" value="UniProtKB-SubCell"/>
</dbReference>
<dbReference type="InterPro" id="IPR007543">
    <property type="entry name" value="LptD_C"/>
</dbReference>
<evidence type="ECO:0000256" key="2">
    <source>
        <dbReference type="HAMAP-Rule" id="MF_01411"/>
    </source>
</evidence>
<comment type="subcellular location">
    <subcellularLocation>
        <location evidence="2">Cell outer membrane</location>
    </subcellularLocation>
</comment>
<dbReference type="Proteomes" id="UP000494115">
    <property type="component" value="Unassembled WGS sequence"/>
</dbReference>
<evidence type="ECO:0000313" key="4">
    <source>
        <dbReference type="EMBL" id="CAB3779768.1"/>
    </source>
</evidence>
<keyword evidence="1 2" id="KW-0732">Signal</keyword>
<dbReference type="InterPro" id="IPR050218">
    <property type="entry name" value="LptD"/>
</dbReference>
<comment type="similarity">
    <text evidence="2">Belongs to the LptD family.</text>
</comment>
<dbReference type="GO" id="GO:0043165">
    <property type="term" value="P:Gram-negative-bacterium-type cell outer membrane assembly"/>
    <property type="evidence" value="ECO:0007669"/>
    <property type="project" value="UniProtKB-UniRule"/>
</dbReference>
<keyword evidence="2" id="KW-0998">Cell outer membrane</keyword>